<proteinExistence type="predicted"/>
<evidence type="ECO:0000313" key="2">
    <source>
        <dbReference type="Proteomes" id="UP001458880"/>
    </source>
</evidence>
<protein>
    <submittedName>
        <fullName evidence="1">Uncharacterized protein</fullName>
    </submittedName>
</protein>
<dbReference type="EMBL" id="JASPKY010000367">
    <property type="protein sequence ID" value="KAK9703545.1"/>
    <property type="molecule type" value="Genomic_DNA"/>
</dbReference>
<dbReference type="AlphaFoldDB" id="A0AAW1JHI9"/>
<name>A0AAW1JHI9_POPJA</name>
<organism evidence="1 2">
    <name type="scientific">Popillia japonica</name>
    <name type="common">Japanese beetle</name>
    <dbReference type="NCBI Taxonomy" id="7064"/>
    <lineage>
        <taxon>Eukaryota</taxon>
        <taxon>Metazoa</taxon>
        <taxon>Ecdysozoa</taxon>
        <taxon>Arthropoda</taxon>
        <taxon>Hexapoda</taxon>
        <taxon>Insecta</taxon>
        <taxon>Pterygota</taxon>
        <taxon>Neoptera</taxon>
        <taxon>Endopterygota</taxon>
        <taxon>Coleoptera</taxon>
        <taxon>Polyphaga</taxon>
        <taxon>Scarabaeiformia</taxon>
        <taxon>Scarabaeidae</taxon>
        <taxon>Rutelinae</taxon>
        <taxon>Popillia</taxon>
    </lineage>
</organism>
<dbReference type="Proteomes" id="UP001458880">
    <property type="component" value="Unassembled WGS sequence"/>
</dbReference>
<evidence type="ECO:0000313" key="1">
    <source>
        <dbReference type="EMBL" id="KAK9703545.1"/>
    </source>
</evidence>
<sequence>MQTRKHPVSRLIKGSYAITRIIFLRTYPAALVYHKERKGGIEIACENYFDFVVEKSRVITVRSHYQFRLVLTSSEEEARCSVYDDTPSQFQTSRSPLLYPLVFDVVSSRGVCMCRIKPDSEGG</sequence>
<gene>
    <name evidence="1" type="ORF">QE152_g29276</name>
</gene>
<keyword evidence="2" id="KW-1185">Reference proteome</keyword>
<comment type="caution">
    <text evidence="1">The sequence shown here is derived from an EMBL/GenBank/DDBJ whole genome shotgun (WGS) entry which is preliminary data.</text>
</comment>
<accession>A0AAW1JHI9</accession>
<reference evidence="1 2" key="1">
    <citation type="journal article" date="2024" name="BMC Genomics">
        <title>De novo assembly and annotation of Popillia japonica's genome with initial clues to its potential as an invasive pest.</title>
        <authorList>
            <person name="Cucini C."/>
            <person name="Boschi S."/>
            <person name="Funari R."/>
            <person name="Cardaioli E."/>
            <person name="Iannotti N."/>
            <person name="Marturano G."/>
            <person name="Paoli F."/>
            <person name="Bruttini M."/>
            <person name="Carapelli A."/>
            <person name="Frati F."/>
            <person name="Nardi F."/>
        </authorList>
    </citation>
    <scope>NUCLEOTIDE SEQUENCE [LARGE SCALE GENOMIC DNA]</scope>
    <source>
        <strain evidence="1">DMR45628</strain>
    </source>
</reference>